<feature type="domain" description="HTH araC/xylS-type" evidence="6">
    <location>
        <begin position="167"/>
        <end position="270"/>
    </location>
</feature>
<comment type="subcellular location">
    <subcellularLocation>
        <location evidence="1">Cytoplasm</location>
    </subcellularLocation>
</comment>
<evidence type="ECO:0000313" key="7">
    <source>
        <dbReference type="EMBL" id="MCK9800324.1"/>
    </source>
</evidence>
<evidence type="ECO:0000313" key="8">
    <source>
        <dbReference type="Proteomes" id="UP001155059"/>
    </source>
</evidence>
<dbReference type="AlphaFoldDB" id="A0A9X1YZ90"/>
<dbReference type="Pfam" id="PF14525">
    <property type="entry name" value="AraC_binding_2"/>
    <property type="match status" value="1"/>
</dbReference>
<dbReference type="GO" id="GO:0043565">
    <property type="term" value="F:sequence-specific DNA binding"/>
    <property type="evidence" value="ECO:0007669"/>
    <property type="project" value="InterPro"/>
</dbReference>
<evidence type="ECO:0000256" key="4">
    <source>
        <dbReference type="ARBA" id="ARBA00023159"/>
    </source>
</evidence>
<dbReference type="PANTHER" id="PTHR46796:SF6">
    <property type="entry name" value="ARAC SUBFAMILY"/>
    <property type="match status" value="1"/>
</dbReference>
<dbReference type="Gene3D" id="1.10.10.60">
    <property type="entry name" value="Homeodomain-like"/>
    <property type="match status" value="1"/>
</dbReference>
<dbReference type="SMART" id="SM00342">
    <property type="entry name" value="HTH_ARAC"/>
    <property type="match status" value="1"/>
</dbReference>
<dbReference type="InterPro" id="IPR018060">
    <property type="entry name" value="HTH_AraC"/>
</dbReference>
<protein>
    <submittedName>
        <fullName evidence="7">AraC family transcriptional regulator</fullName>
    </submittedName>
</protein>
<keyword evidence="2" id="KW-0805">Transcription regulation</keyword>
<dbReference type="InterPro" id="IPR037923">
    <property type="entry name" value="HTH-like"/>
</dbReference>
<comment type="caution">
    <text evidence="7">The sequence shown here is derived from an EMBL/GenBank/DDBJ whole genome shotgun (WGS) entry which is preliminary data.</text>
</comment>
<dbReference type="GO" id="GO:0003700">
    <property type="term" value="F:DNA-binding transcription factor activity"/>
    <property type="evidence" value="ECO:0007669"/>
    <property type="project" value="InterPro"/>
</dbReference>
<evidence type="ECO:0000259" key="6">
    <source>
        <dbReference type="PROSITE" id="PS01124"/>
    </source>
</evidence>
<keyword evidence="4" id="KW-0010">Activator</keyword>
<dbReference type="PROSITE" id="PS01124">
    <property type="entry name" value="HTH_ARAC_FAMILY_2"/>
    <property type="match status" value="1"/>
</dbReference>
<reference evidence="7 8" key="1">
    <citation type="journal article" date="2022" name="Int. J. Syst. Evol. Microbiol.">
        <title>Pseudomonas aegrilactucae sp. nov. and Pseudomonas morbosilactucae sp. nov., pathogens causing bacterial rot of lettuce in Japan.</title>
        <authorList>
            <person name="Sawada H."/>
            <person name="Fujikawa T."/>
            <person name="Satou M."/>
        </authorList>
    </citation>
    <scope>NUCLEOTIDE SEQUENCE [LARGE SCALE GENOMIC DNA]</scope>
    <source>
        <strain evidence="7 8">MAFF 302030</strain>
    </source>
</reference>
<dbReference type="EMBL" id="JALQCW010000063">
    <property type="protein sequence ID" value="MCK9800324.1"/>
    <property type="molecule type" value="Genomic_DNA"/>
</dbReference>
<dbReference type="SUPFAM" id="SSF51215">
    <property type="entry name" value="Regulatory protein AraC"/>
    <property type="match status" value="1"/>
</dbReference>
<dbReference type="InterPro" id="IPR050204">
    <property type="entry name" value="AraC_XylS_family_regulators"/>
</dbReference>
<evidence type="ECO:0000256" key="2">
    <source>
        <dbReference type="ARBA" id="ARBA00023015"/>
    </source>
</evidence>
<gene>
    <name evidence="7" type="ORF">M1B34_22200</name>
</gene>
<evidence type="ECO:0000256" key="5">
    <source>
        <dbReference type="ARBA" id="ARBA00023163"/>
    </source>
</evidence>
<dbReference type="Proteomes" id="UP001155059">
    <property type="component" value="Unassembled WGS sequence"/>
</dbReference>
<organism evidence="7 8">
    <name type="scientific">Pseudomonas morbosilactucae</name>
    <dbReference type="NCBI Taxonomy" id="2938197"/>
    <lineage>
        <taxon>Bacteria</taxon>
        <taxon>Pseudomonadati</taxon>
        <taxon>Pseudomonadota</taxon>
        <taxon>Gammaproteobacteria</taxon>
        <taxon>Pseudomonadales</taxon>
        <taxon>Pseudomonadaceae</taxon>
        <taxon>Pseudomonas</taxon>
    </lineage>
</organism>
<dbReference type="PANTHER" id="PTHR46796">
    <property type="entry name" value="HTH-TYPE TRANSCRIPTIONAL ACTIVATOR RHAS-RELATED"/>
    <property type="match status" value="1"/>
</dbReference>
<evidence type="ECO:0000256" key="3">
    <source>
        <dbReference type="ARBA" id="ARBA00023125"/>
    </source>
</evidence>
<name>A0A9X1YZ90_9PSED</name>
<dbReference type="Pfam" id="PF12833">
    <property type="entry name" value="HTH_18"/>
    <property type="match status" value="1"/>
</dbReference>
<accession>A0A9X1YZ90</accession>
<dbReference type="PROSITE" id="PS00041">
    <property type="entry name" value="HTH_ARAC_FAMILY_1"/>
    <property type="match status" value="1"/>
</dbReference>
<dbReference type="InterPro" id="IPR018062">
    <property type="entry name" value="HTH_AraC-typ_CS"/>
</dbReference>
<keyword evidence="3" id="KW-0238">DNA-binding</keyword>
<dbReference type="InterPro" id="IPR035418">
    <property type="entry name" value="AraC-bd_2"/>
</dbReference>
<reference evidence="7 8" key="2">
    <citation type="journal article" date="2023" name="Plant Pathol.">
        <title>Dismantling and reorganizing Pseudomonas marginalis sensu#lato.</title>
        <authorList>
            <person name="Sawada H."/>
            <person name="Fujikawa T."/>
            <person name="Satou M."/>
        </authorList>
    </citation>
    <scope>NUCLEOTIDE SEQUENCE [LARGE SCALE GENOMIC DNA]</scope>
    <source>
        <strain evidence="7 8">MAFF 302030</strain>
    </source>
</reference>
<evidence type="ECO:0000256" key="1">
    <source>
        <dbReference type="ARBA" id="ARBA00004496"/>
    </source>
</evidence>
<dbReference type="GO" id="GO:0005737">
    <property type="term" value="C:cytoplasm"/>
    <property type="evidence" value="ECO:0007669"/>
    <property type="project" value="UniProtKB-SubCell"/>
</dbReference>
<proteinExistence type="predicted"/>
<sequence>MSYRALADLDLCRITYGGSTRVSSAALNDVYHIHILLRGSCLWRVKGRCLCLRAGELIVINPDEPVDFTYSEDCEKFILKVPLRVLEDVCSEQRWVYPKHGIRFIEAFYSLADVEGLAALLDMMRKEAESENRAYRVDKSYQYIFAAKMLSLLKSNVLRAGHNATIAVMLETIDSYIDGNMDVRVEELAGLAGVGVRVFYTLFERYVGVSPKRYIRGRRLDKVRECLTDSTCNIKSITGLAFDYGFVHLGRFSSFYKDRFGELPSETLMRRV</sequence>
<keyword evidence="5" id="KW-0804">Transcription</keyword>